<dbReference type="RefSeq" id="WP_244742956.1">
    <property type="nucleotide sequence ID" value="NZ_CP095071.1"/>
</dbReference>
<sequence>MKSLDWTMIVFVSSTLLHEYWILTGLPRIYYWDVKRQHINHVDETEDMKKTA</sequence>
<dbReference type="Proteomes" id="UP000831537">
    <property type="component" value="Chromosome"/>
</dbReference>
<keyword evidence="1" id="KW-1133">Transmembrane helix</keyword>
<keyword evidence="1" id="KW-0472">Membrane</keyword>
<reference evidence="2 3" key="1">
    <citation type="submission" date="2022-04" db="EMBL/GenBank/DDBJ databases">
        <title>Gracilibacillus sp. isolated from saltern.</title>
        <authorList>
            <person name="Won M."/>
            <person name="Lee C.-M."/>
            <person name="Woen H.-Y."/>
            <person name="Kwon S.-W."/>
        </authorList>
    </citation>
    <scope>NUCLEOTIDE SEQUENCE [LARGE SCALE GENOMIC DNA]</scope>
    <source>
        <strain evidence="2 3">SSPM10-3</strain>
    </source>
</reference>
<organism evidence="2 3">
    <name type="scientific">Gracilibacillus salinarum</name>
    <dbReference type="NCBI Taxonomy" id="2932255"/>
    <lineage>
        <taxon>Bacteria</taxon>
        <taxon>Bacillati</taxon>
        <taxon>Bacillota</taxon>
        <taxon>Bacilli</taxon>
        <taxon>Bacillales</taxon>
        <taxon>Bacillaceae</taxon>
        <taxon>Gracilibacillus</taxon>
    </lineage>
</organism>
<name>A0ABY4GKL7_9BACI</name>
<feature type="transmembrane region" description="Helical" evidence="1">
    <location>
        <begin position="6"/>
        <end position="26"/>
    </location>
</feature>
<evidence type="ECO:0000256" key="1">
    <source>
        <dbReference type="SAM" id="Phobius"/>
    </source>
</evidence>
<keyword evidence="1" id="KW-0812">Transmembrane</keyword>
<evidence type="ECO:0000313" key="2">
    <source>
        <dbReference type="EMBL" id="UOQ84754.1"/>
    </source>
</evidence>
<evidence type="ECO:0000313" key="3">
    <source>
        <dbReference type="Proteomes" id="UP000831537"/>
    </source>
</evidence>
<dbReference type="EMBL" id="CP095071">
    <property type="protein sequence ID" value="UOQ84754.1"/>
    <property type="molecule type" value="Genomic_DNA"/>
</dbReference>
<keyword evidence="3" id="KW-1185">Reference proteome</keyword>
<gene>
    <name evidence="2" type="ORF">MUN87_19190</name>
</gene>
<protein>
    <submittedName>
        <fullName evidence="2">Uncharacterized protein</fullName>
    </submittedName>
</protein>
<proteinExistence type="predicted"/>
<accession>A0ABY4GKL7</accession>